<reference evidence="13" key="1">
    <citation type="journal article" date="2021" name="Genome Biol. Evol.">
        <title>A High-Quality Reference Genome for a Parasitic Bivalve with Doubly Uniparental Inheritance (Bivalvia: Unionida).</title>
        <authorList>
            <person name="Smith C.H."/>
        </authorList>
    </citation>
    <scope>NUCLEOTIDE SEQUENCE</scope>
    <source>
        <strain evidence="13">CHS0354</strain>
    </source>
</reference>
<organism evidence="13 14">
    <name type="scientific">Potamilus streckersoni</name>
    <dbReference type="NCBI Taxonomy" id="2493646"/>
    <lineage>
        <taxon>Eukaryota</taxon>
        <taxon>Metazoa</taxon>
        <taxon>Spiralia</taxon>
        <taxon>Lophotrochozoa</taxon>
        <taxon>Mollusca</taxon>
        <taxon>Bivalvia</taxon>
        <taxon>Autobranchia</taxon>
        <taxon>Heteroconchia</taxon>
        <taxon>Palaeoheterodonta</taxon>
        <taxon>Unionida</taxon>
        <taxon>Unionoidea</taxon>
        <taxon>Unionidae</taxon>
        <taxon>Ambleminae</taxon>
        <taxon>Lampsilini</taxon>
        <taxon>Potamilus</taxon>
    </lineage>
</organism>
<feature type="compositionally biased region" description="Basic and acidic residues" evidence="11">
    <location>
        <begin position="109"/>
        <end position="141"/>
    </location>
</feature>
<dbReference type="AlphaFoldDB" id="A0AAE0RXQ8"/>
<keyword evidence="10 12" id="KW-0472">Membrane</keyword>
<feature type="compositionally biased region" description="Basic and acidic residues" evidence="11">
    <location>
        <begin position="71"/>
        <end position="86"/>
    </location>
</feature>
<keyword evidence="8 12" id="KW-1133">Transmembrane helix</keyword>
<dbReference type="Gene3D" id="1.10.10.10">
    <property type="entry name" value="Winged helix-like DNA-binding domain superfamily/Winged helix DNA-binding domain"/>
    <property type="match status" value="1"/>
</dbReference>
<comment type="subcellular location">
    <subcellularLocation>
        <location evidence="1">Endoplasmic reticulum membrane</location>
        <topology evidence="1">Multi-pass membrane protein</topology>
    </subcellularLocation>
</comment>
<keyword evidence="5 12" id="KW-0812">Transmembrane</keyword>
<keyword evidence="9" id="KW-0811">Translocation</keyword>
<dbReference type="PANTHER" id="PTHR12443:SF9">
    <property type="entry name" value="TRANSLOCATION PROTEIN SEC62"/>
    <property type="match status" value="1"/>
</dbReference>
<evidence type="ECO:0000313" key="14">
    <source>
        <dbReference type="Proteomes" id="UP001195483"/>
    </source>
</evidence>
<evidence type="ECO:0000256" key="7">
    <source>
        <dbReference type="ARBA" id="ARBA00022927"/>
    </source>
</evidence>
<dbReference type="InterPro" id="IPR036388">
    <property type="entry name" value="WH-like_DNA-bd_sf"/>
</dbReference>
<dbReference type="GO" id="GO:0005789">
    <property type="term" value="C:endoplasmic reticulum membrane"/>
    <property type="evidence" value="ECO:0007669"/>
    <property type="project" value="UniProtKB-SubCell"/>
</dbReference>
<keyword evidence="7" id="KW-0653">Protein transport</keyword>
<reference evidence="13" key="2">
    <citation type="journal article" date="2021" name="Genome Biol. Evol.">
        <title>Developing a high-quality reference genome for a parasitic bivalve with doubly uniparental inheritance (Bivalvia: Unionida).</title>
        <authorList>
            <person name="Smith C.H."/>
        </authorList>
    </citation>
    <scope>NUCLEOTIDE SEQUENCE</scope>
    <source>
        <strain evidence="13">CHS0354</strain>
        <tissue evidence="13">Mantle</tissue>
    </source>
</reference>
<dbReference type="InterPro" id="IPR004728">
    <property type="entry name" value="Sec62"/>
</dbReference>
<evidence type="ECO:0000256" key="6">
    <source>
        <dbReference type="ARBA" id="ARBA00022824"/>
    </source>
</evidence>
<evidence type="ECO:0000256" key="4">
    <source>
        <dbReference type="ARBA" id="ARBA00022448"/>
    </source>
</evidence>
<dbReference type="EMBL" id="JAEAOA010001006">
    <property type="protein sequence ID" value="KAK3581389.1"/>
    <property type="molecule type" value="Genomic_DNA"/>
</dbReference>
<evidence type="ECO:0000256" key="10">
    <source>
        <dbReference type="ARBA" id="ARBA00023136"/>
    </source>
</evidence>
<evidence type="ECO:0000256" key="12">
    <source>
        <dbReference type="SAM" id="Phobius"/>
    </source>
</evidence>
<evidence type="ECO:0000313" key="13">
    <source>
        <dbReference type="EMBL" id="KAK3581389.1"/>
    </source>
</evidence>
<comment type="similarity">
    <text evidence="2">Belongs to the SEC62 family.</text>
</comment>
<evidence type="ECO:0000256" key="2">
    <source>
        <dbReference type="ARBA" id="ARBA00010604"/>
    </source>
</evidence>
<sequence>MRFSIMVHEGRLAGMSVKCFLASDAIDCLMESKWAKGKSADPSGEIFFKDRLSCQHFCQRLLEKGLFHRADKKERSKEERSKDREKSKKKKKDTTESIEGKKDKKEKKSKKDSEKEVEKTDENKENKEEKKEEKKEGDKKGTKPKRYKLTMSEDQRFLDGNNVYVWIYDPIHPKTFSIGLLMVLGAVALCLFPLWPDWMRIGVYYLSILGATFVGLTLFLIVLRVILFAFVWLVTLGTHHLWIFPNLTEDVGILESFRPLYMHEKYVAVKKDKKEKEENENASIELVQKKDSESGIEENDKNGFEIVETYDVEDDMDEMVDDNADEYKDDEDSSDGDENDIEDEDKKRK</sequence>
<keyword evidence="6" id="KW-0256">Endoplasmic reticulum</keyword>
<keyword evidence="4" id="KW-0813">Transport</keyword>
<evidence type="ECO:0000256" key="3">
    <source>
        <dbReference type="ARBA" id="ARBA00021257"/>
    </source>
</evidence>
<dbReference type="PANTHER" id="PTHR12443">
    <property type="entry name" value="TRANSLOCATION PROTEIN SEC62"/>
    <property type="match status" value="1"/>
</dbReference>
<evidence type="ECO:0000256" key="5">
    <source>
        <dbReference type="ARBA" id="ARBA00022692"/>
    </source>
</evidence>
<comment type="caution">
    <text evidence="13">The sequence shown here is derived from an EMBL/GenBank/DDBJ whole genome shotgun (WGS) entry which is preliminary data.</text>
</comment>
<evidence type="ECO:0000256" key="1">
    <source>
        <dbReference type="ARBA" id="ARBA00004477"/>
    </source>
</evidence>
<feature type="region of interest" description="Disordered" evidence="11">
    <location>
        <begin position="280"/>
        <end position="349"/>
    </location>
</feature>
<evidence type="ECO:0000256" key="9">
    <source>
        <dbReference type="ARBA" id="ARBA00023010"/>
    </source>
</evidence>
<evidence type="ECO:0000256" key="11">
    <source>
        <dbReference type="SAM" id="MobiDB-lite"/>
    </source>
</evidence>
<dbReference type="Proteomes" id="UP001195483">
    <property type="component" value="Unassembled WGS sequence"/>
</dbReference>
<protein>
    <recommendedName>
        <fullName evidence="3">Translocation protein SEC62</fullName>
    </recommendedName>
</protein>
<dbReference type="GO" id="GO:0031204">
    <property type="term" value="P:post-translational protein targeting to membrane, translocation"/>
    <property type="evidence" value="ECO:0007669"/>
    <property type="project" value="TreeGrafter"/>
</dbReference>
<keyword evidence="14" id="KW-1185">Reference proteome</keyword>
<accession>A0AAE0RXQ8</accession>
<feature type="region of interest" description="Disordered" evidence="11">
    <location>
        <begin position="71"/>
        <end position="145"/>
    </location>
</feature>
<feature type="compositionally biased region" description="Basic and acidic residues" evidence="11">
    <location>
        <begin position="93"/>
        <end position="103"/>
    </location>
</feature>
<feature type="compositionally biased region" description="Acidic residues" evidence="11">
    <location>
        <begin position="308"/>
        <end position="343"/>
    </location>
</feature>
<reference evidence="13" key="3">
    <citation type="submission" date="2023-05" db="EMBL/GenBank/DDBJ databases">
        <authorList>
            <person name="Smith C.H."/>
        </authorList>
    </citation>
    <scope>NUCLEOTIDE SEQUENCE</scope>
    <source>
        <strain evidence="13">CHS0354</strain>
        <tissue evidence="13">Mantle</tissue>
    </source>
</reference>
<feature type="transmembrane region" description="Helical" evidence="12">
    <location>
        <begin position="176"/>
        <end position="195"/>
    </location>
</feature>
<feature type="transmembrane region" description="Helical" evidence="12">
    <location>
        <begin position="201"/>
        <end position="234"/>
    </location>
</feature>
<dbReference type="Pfam" id="PF03839">
    <property type="entry name" value="Sec62"/>
    <property type="match status" value="1"/>
</dbReference>
<gene>
    <name evidence="13" type="ORF">CHS0354_016236</name>
</gene>
<proteinExistence type="inferred from homology"/>
<name>A0AAE0RXQ8_9BIVA</name>
<evidence type="ECO:0000256" key="8">
    <source>
        <dbReference type="ARBA" id="ARBA00022989"/>
    </source>
</evidence>
<feature type="compositionally biased region" description="Basic and acidic residues" evidence="11">
    <location>
        <begin position="287"/>
        <end position="303"/>
    </location>
</feature>